<feature type="compositionally biased region" description="Basic residues" evidence="1">
    <location>
        <begin position="16"/>
        <end position="28"/>
    </location>
</feature>
<evidence type="ECO:0000256" key="1">
    <source>
        <dbReference type="SAM" id="MobiDB-lite"/>
    </source>
</evidence>
<accession>A0A0D0T0B6</accession>
<gene>
    <name evidence="2" type="ORF">I313_05186</name>
</gene>
<feature type="region of interest" description="Disordered" evidence="1">
    <location>
        <begin position="1"/>
        <end position="39"/>
    </location>
</feature>
<dbReference type="Proteomes" id="UP000053392">
    <property type="component" value="Unassembled WGS sequence"/>
</dbReference>
<proteinExistence type="predicted"/>
<organism evidence="2 3">
    <name type="scientific">Cryptococcus deuterogattii Ram5</name>
    <dbReference type="NCBI Taxonomy" id="1296110"/>
    <lineage>
        <taxon>Eukaryota</taxon>
        <taxon>Fungi</taxon>
        <taxon>Dikarya</taxon>
        <taxon>Basidiomycota</taxon>
        <taxon>Agaricomycotina</taxon>
        <taxon>Tremellomycetes</taxon>
        <taxon>Tremellales</taxon>
        <taxon>Cryptococcaceae</taxon>
        <taxon>Cryptococcus</taxon>
        <taxon>Cryptococcus gattii species complex</taxon>
    </lineage>
</organism>
<sequence>MGSPEKSRMYLPPKAMQKRRRPRRKASSRVKLCPSVSSGKILRHNKLRRSSSMRTNVSGRM</sequence>
<name>A0A0D0T0B6_9TREE</name>
<protein>
    <submittedName>
        <fullName evidence="2">Unplaced genomic scaffold supercont1.13, whole genome shotgun sequence</fullName>
    </submittedName>
</protein>
<evidence type="ECO:0000313" key="2">
    <source>
        <dbReference type="EMBL" id="KIR39037.1"/>
    </source>
</evidence>
<dbReference type="AlphaFoldDB" id="A0A0D0T0B6"/>
<reference evidence="2 3" key="1">
    <citation type="submission" date="2015-01" db="EMBL/GenBank/DDBJ databases">
        <title>The Genome Sequence of Cryptococcus gattii Ram5.</title>
        <authorList>
            <consortium name="The Broad Institute Genomics Platform"/>
            <person name="Cuomo C."/>
            <person name="Litvintseva A."/>
            <person name="Chen Y."/>
            <person name="Heitman J."/>
            <person name="Sun S."/>
            <person name="Springer D."/>
            <person name="Dromer F."/>
            <person name="Young S."/>
            <person name="Zeng Q."/>
            <person name="Gargeya S."/>
            <person name="Abouelleil A."/>
            <person name="Alvarado L."/>
            <person name="Chapman S.B."/>
            <person name="Gainer-Dewar J."/>
            <person name="Goldberg J."/>
            <person name="Griggs A."/>
            <person name="Gujja S."/>
            <person name="Hansen M."/>
            <person name="Howarth C."/>
            <person name="Imamovic A."/>
            <person name="Larimer J."/>
            <person name="Murphy C."/>
            <person name="Naylor J."/>
            <person name="Pearson M."/>
            <person name="Priest M."/>
            <person name="Roberts A."/>
            <person name="Saif S."/>
            <person name="Shea T."/>
            <person name="Sykes S."/>
            <person name="Wortman J."/>
            <person name="Nusbaum C."/>
            <person name="Birren B."/>
        </authorList>
    </citation>
    <scope>NUCLEOTIDE SEQUENCE [LARGE SCALE GENOMIC DNA]</scope>
    <source>
        <strain evidence="2 3">Ram5</strain>
    </source>
</reference>
<evidence type="ECO:0000313" key="3">
    <source>
        <dbReference type="Proteomes" id="UP000053392"/>
    </source>
</evidence>
<dbReference type="HOGENOM" id="CLU_3143025_0_0_1"/>
<keyword evidence="3" id="KW-1185">Reference proteome</keyword>
<dbReference type="EMBL" id="KN847908">
    <property type="protein sequence ID" value="KIR39037.1"/>
    <property type="molecule type" value="Genomic_DNA"/>
</dbReference>